<protein>
    <submittedName>
        <fullName evidence="1">Uncharacterized protein</fullName>
    </submittedName>
</protein>
<dbReference type="EMBL" id="KN834110">
    <property type="protein sequence ID" value="KIK12174.1"/>
    <property type="molecule type" value="Genomic_DNA"/>
</dbReference>
<accession>A0A0C9YE80</accession>
<keyword evidence="2" id="KW-1185">Reference proteome</keyword>
<sequence>MGCPLVYLPAIEAHIPQDIVQTFHTFLELCYIIQQNVITDDTLSNLKNALEHFHHYCEIFWDVGVWMGGFSLPCQHSLVHYEALICLFGAPNGLCMSITKSKHITAVKKPWWQSSKYRALSHIL</sequence>
<proteinExistence type="predicted"/>
<name>A0A0C9YE80_9AGAM</name>
<dbReference type="AlphaFoldDB" id="A0A0C9YE80"/>
<dbReference type="HOGENOM" id="CLU_006344_6_2_1"/>
<reference evidence="1 2" key="1">
    <citation type="submission" date="2014-04" db="EMBL/GenBank/DDBJ databases">
        <authorList>
            <consortium name="DOE Joint Genome Institute"/>
            <person name="Kuo A."/>
            <person name="Kohler A."/>
            <person name="Costa M.D."/>
            <person name="Nagy L.G."/>
            <person name="Floudas D."/>
            <person name="Copeland A."/>
            <person name="Barry K.W."/>
            <person name="Cichocki N."/>
            <person name="Veneault-Fourrey C."/>
            <person name="LaButti K."/>
            <person name="Lindquist E.A."/>
            <person name="Lipzen A."/>
            <person name="Lundell T."/>
            <person name="Morin E."/>
            <person name="Murat C."/>
            <person name="Sun H."/>
            <person name="Tunlid A."/>
            <person name="Henrissat B."/>
            <person name="Grigoriev I.V."/>
            <person name="Hibbett D.S."/>
            <person name="Martin F."/>
            <person name="Nordberg H.P."/>
            <person name="Cantor M.N."/>
            <person name="Hua S.X."/>
        </authorList>
    </citation>
    <scope>NUCLEOTIDE SEQUENCE [LARGE SCALE GENOMIC DNA]</scope>
    <source>
        <strain evidence="1 2">441</strain>
    </source>
</reference>
<gene>
    <name evidence="1" type="ORF">PISMIDRAFT_121352</name>
</gene>
<evidence type="ECO:0000313" key="2">
    <source>
        <dbReference type="Proteomes" id="UP000054018"/>
    </source>
</evidence>
<evidence type="ECO:0000313" key="1">
    <source>
        <dbReference type="EMBL" id="KIK12174.1"/>
    </source>
</evidence>
<dbReference type="OrthoDB" id="3199698at2759"/>
<organism evidence="1 2">
    <name type="scientific">Pisolithus microcarpus 441</name>
    <dbReference type="NCBI Taxonomy" id="765257"/>
    <lineage>
        <taxon>Eukaryota</taxon>
        <taxon>Fungi</taxon>
        <taxon>Dikarya</taxon>
        <taxon>Basidiomycota</taxon>
        <taxon>Agaricomycotina</taxon>
        <taxon>Agaricomycetes</taxon>
        <taxon>Agaricomycetidae</taxon>
        <taxon>Boletales</taxon>
        <taxon>Sclerodermatineae</taxon>
        <taxon>Pisolithaceae</taxon>
        <taxon>Pisolithus</taxon>
    </lineage>
</organism>
<dbReference type="STRING" id="765257.A0A0C9YE80"/>
<reference evidence="2" key="2">
    <citation type="submission" date="2015-01" db="EMBL/GenBank/DDBJ databases">
        <title>Evolutionary Origins and Diversification of the Mycorrhizal Mutualists.</title>
        <authorList>
            <consortium name="DOE Joint Genome Institute"/>
            <consortium name="Mycorrhizal Genomics Consortium"/>
            <person name="Kohler A."/>
            <person name="Kuo A."/>
            <person name="Nagy L.G."/>
            <person name="Floudas D."/>
            <person name="Copeland A."/>
            <person name="Barry K.W."/>
            <person name="Cichocki N."/>
            <person name="Veneault-Fourrey C."/>
            <person name="LaButti K."/>
            <person name="Lindquist E.A."/>
            <person name="Lipzen A."/>
            <person name="Lundell T."/>
            <person name="Morin E."/>
            <person name="Murat C."/>
            <person name="Riley R."/>
            <person name="Ohm R."/>
            <person name="Sun H."/>
            <person name="Tunlid A."/>
            <person name="Henrissat B."/>
            <person name="Grigoriev I.V."/>
            <person name="Hibbett D.S."/>
            <person name="Martin F."/>
        </authorList>
    </citation>
    <scope>NUCLEOTIDE SEQUENCE [LARGE SCALE GENOMIC DNA]</scope>
    <source>
        <strain evidence="2">441</strain>
    </source>
</reference>
<dbReference type="Proteomes" id="UP000054018">
    <property type="component" value="Unassembled WGS sequence"/>
</dbReference>